<dbReference type="RefSeq" id="WP_006700941.1">
    <property type="nucleotide sequence ID" value="NZ_JH932300.1"/>
</dbReference>
<evidence type="ECO:0000259" key="2">
    <source>
        <dbReference type="PROSITE" id="PS51782"/>
    </source>
</evidence>
<dbReference type="AlphaFoldDB" id="K1M7J3"/>
<protein>
    <recommendedName>
        <fullName evidence="2">LysM domain-containing protein</fullName>
    </recommendedName>
</protein>
<keyword evidence="4" id="KW-1185">Reference proteome</keyword>
<organism evidence="3 4">
    <name type="scientific">Falseniella ignava CCUG 37419</name>
    <dbReference type="NCBI Taxonomy" id="883112"/>
    <lineage>
        <taxon>Bacteria</taxon>
        <taxon>Bacillati</taxon>
        <taxon>Bacillota</taxon>
        <taxon>Bacilli</taxon>
        <taxon>Lactobacillales</taxon>
        <taxon>Aerococcaceae</taxon>
        <taxon>Falseniella</taxon>
    </lineage>
</organism>
<evidence type="ECO:0000313" key="4">
    <source>
        <dbReference type="Proteomes" id="UP000005147"/>
    </source>
</evidence>
<evidence type="ECO:0000313" key="3">
    <source>
        <dbReference type="EMBL" id="EKB58328.1"/>
    </source>
</evidence>
<dbReference type="CDD" id="cd00118">
    <property type="entry name" value="LysM"/>
    <property type="match status" value="1"/>
</dbReference>
<accession>K1M7J3</accession>
<sequence length="320" mass="35839">MKKSFKVIMMTLTSSLILSVGQPVSAQSTSHQSLTLVNDWIQRTYNEVAYSIQNDLQYNNVYTIRWGDTLSTIAKAMRISVAEVMALNNIDNPNHIVAGRSLYLTQQVDAPQTEISETESNERSLLVDTASFNQNPTETEEATVIEQPTYVEETTAEEATVEETYVEETAEVTTQITETIPEVVTELTQEPVTTVEVVETESLWQEETTEVTTVDTSAPQNLSAREAFDQLAIQKGLSASEIEGWAYIIQRESGWNHTISNPTSGAYGLPQALPGNKMASHGVDWATNPYTQLAWMYDYMVNRYGSVQGAIDFWHANHWY</sequence>
<dbReference type="eggNOG" id="COG3583">
    <property type="taxonomic scope" value="Bacteria"/>
</dbReference>
<proteinExistence type="predicted"/>
<dbReference type="InterPro" id="IPR023346">
    <property type="entry name" value="Lysozyme-like_dom_sf"/>
</dbReference>
<keyword evidence="1" id="KW-0732">Signal</keyword>
<feature type="signal peptide" evidence="1">
    <location>
        <begin position="1"/>
        <end position="26"/>
    </location>
</feature>
<name>K1M7J3_9LACT</name>
<dbReference type="Pfam" id="PF01476">
    <property type="entry name" value="LysM"/>
    <property type="match status" value="1"/>
</dbReference>
<feature type="domain" description="LysM" evidence="2">
    <location>
        <begin position="60"/>
        <end position="104"/>
    </location>
</feature>
<dbReference type="SUPFAM" id="SSF54106">
    <property type="entry name" value="LysM domain"/>
    <property type="match status" value="1"/>
</dbReference>
<dbReference type="InterPro" id="IPR036779">
    <property type="entry name" value="LysM_dom_sf"/>
</dbReference>
<dbReference type="STRING" id="883112.HMPREF9707_00277"/>
<gene>
    <name evidence="3" type="ORF">HMPREF9707_00277</name>
</gene>
<reference evidence="3 4" key="1">
    <citation type="submission" date="2012-07" db="EMBL/GenBank/DDBJ databases">
        <title>The Genome Sequence of Facklamia ignava CCUG 37419.</title>
        <authorList>
            <consortium name="The Broad Institute Genome Sequencing Platform"/>
            <person name="Earl A."/>
            <person name="Ward D."/>
            <person name="Feldgarden M."/>
            <person name="Gevers D."/>
            <person name="Huys G."/>
            <person name="Walker B."/>
            <person name="Young S.K."/>
            <person name="Zeng Q."/>
            <person name="Gargeya S."/>
            <person name="Fitzgerald M."/>
            <person name="Haas B."/>
            <person name="Abouelleil A."/>
            <person name="Alvarado L."/>
            <person name="Arachchi H.M."/>
            <person name="Berlin A.M."/>
            <person name="Chapman S.B."/>
            <person name="Goldberg J."/>
            <person name="Griggs A."/>
            <person name="Gujja S."/>
            <person name="Hansen M."/>
            <person name="Howarth C."/>
            <person name="Imamovic A."/>
            <person name="Larimer J."/>
            <person name="McCowen C."/>
            <person name="Montmayeur A."/>
            <person name="Murphy C."/>
            <person name="Neiman D."/>
            <person name="Pearson M."/>
            <person name="Priest M."/>
            <person name="Roberts A."/>
            <person name="Saif S."/>
            <person name="Shea T."/>
            <person name="Sisk P."/>
            <person name="Sykes S."/>
            <person name="Wortman J."/>
            <person name="Nusbaum C."/>
            <person name="Birren B."/>
        </authorList>
    </citation>
    <scope>NUCLEOTIDE SEQUENCE [LARGE SCALE GENOMIC DNA]</scope>
    <source>
        <strain evidence="3 4">CCUG 37419</strain>
    </source>
</reference>
<dbReference type="EMBL" id="AGZE01000007">
    <property type="protein sequence ID" value="EKB58328.1"/>
    <property type="molecule type" value="Genomic_DNA"/>
</dbReference>
<dbReference type="SUPFAM" id="SSF53955">
    <property type="entry name" value="Lysozyme-like"/>
    <property type="match status" value="1"/>
</dbReference>
<dbReference type="Proteomes" id="UP000005147">
    <property type="component" value="Unassembled WGS sequence"/>
</dbReference>
<feature type="chain" id="PRO_5003848279" description="LysM domain-containing protein" evidence="1">
    <location>
        <begin position="27"/>
        <end position="320"/>
    </location>
</feature>
<dbReference type="Gene3D" id="3.10.350.10">
    <property type="entry name" value="LysM domain"/>
    <property type="match status" value="1"/>
</dbReference>
<dbReference type="PROSITE" id="PS51782">
    <property type="entry name" value="LYSM"/>
    <property type="match status" value="1"/>
</dbReference>
<dbReference type="InterPro" id="IPR018392">
    <property type="entry name" value="LysM"/>
</dbReference>
<comment type="caution">
    <text evidence="3">The sequence shown here is derived from an EMBL/GenBank/DDBJ whole genome shotgun (WGS) entry which is preliminary data.</text>
</comment>
<dbReference type="Gene3D" id="1.10.530.10">
    <property type="match status" value="1"/>
</dbReference>
<evidence type="ECO:0000256" key="1">
    <source>
        <dbReference type="SAM" id="SignalP"/>
    </source>
</evidence>
<dbReference type="PATRIC" id="fig|883112.3.peg.276"/>
<dbReference type="HOGENOM" id="CLU_075276_0_0_9"/>
<dbReference type="SMART" id="SM00257">
    <property type="entry name" value="LysM"/>
    <property type="match status" value="1"/>
</dbReference>